<comment type="subcellular location">
    <subcellularLocation>
        <location evidence="1">Membrane</location>
        <topology evidence="1">Multi-pass membrane protein</topology>
    </subcellularLocation>
</comment>
<reference evidence="6 7" key="1">
    <citation type="submission" date="2024-09" db="EMBL/GenBank/DDBJ databases">
        <authorList>
            <person name="Sun Q."/>
            <person name="Mori K."/>
        </authorList>
    </citation>
    <scope>NUCLEOTIDE SEQUENCE [LARGE SCALE GENOMIC DNA]</scope>
    <source>
        <strain evidence="6 7">JCM 14321</strain>
    </source>
</reference>
<sequence length="120" mass="13107">MDVAFPDPVWPVVLLAVICFGDALLCLKPVAFIARCFEDVGFPRRWWWVMPPIKFAAAAGLVAGIWIPFLGALTCAALVAYFVVAIGMHVRARDFGRNLFVNATGMLVICVATGLFCFVL</sequence>
<keyword evidence="2 5" id="KW-0812">Transmembrane</keyword>
<proteinExistence type="predicted"/>
<dbReference type="Proteomes" id="UP001589667">
    <property type="component" value="Unassembled WGS sequence"/>
</dbReference>
<gene>
    <name evidence="6" type="ORF">ACFFQV_15550</name>
</gene>
<name>A0ABV5STM9_9MICO</name>
<evidence type="ECO:0000256" key="4">
    <source>
        <dbReference type="ARBA" id="ARBA00023136"/>
    </source>
</evidence>
<organism evidence="6 7">
    <name type="scientific">Agromyces lapidis</name>
    <dbReference type="NCBI Taxonomy" id="279574"/>
    <lineage>
        <taxon>Bacteria</taxon>
        <taxon>Bacillati</taxon>
        <taxon>Actinomycetota</taxon>
        <taxon>Actinomycetes</taxon>
        <taxon>Micrococcales</taxon>
        <taxon>Microbacteriaceae</taxon>
        <taxon>Agromyces</taxon>
    </lineage>
</organism>
<evidence type="ECO:0000256" key="1">
    <source>
        <dbReference type="ARBA" id="ARBA00004141"/>
    </source>
</evidence>
<evidence type="ECO:0000256" key="2">
    <source>
        <dbReference type="ARBA" id="ARBA00022692"/>
    </source>
</evidence>
<protein>
    <submittedName>
        <fullName evidence="6">DoxX family protein</fullName>
    </submittedName>
</protein>
<evidence type="ECO:0000256" key="3">
    <source>
        <dbReference type="ARBA" id="ARBA00022989"/>
    </source>
</evidence>
<evidence type="ECO:0000313" key="6">
    <source>
        <dbReference type="EMBL" id="MFB9643708.1"/>
    </source>
</evidence>
<keyword evidence="7" id="KW-1185">Reference proteome</keyword>
<keyword evidence="3 5" id="KW-1133">Transmembrane helix</keyword>
<accession>A0ABV5STM9</accession>
<feature type="transmembrane region" description="Helical" evidence="5">
    <location>
        <begin position="12"/>
        <end position="34"/>
    </location>
</feature>
<keyword evidence="4 5" id="KW-0472">Membrane</keyword>
<dbReference type="EMBL" id="JBHMBL010000003">
    <property type="protein sequence ID" value="MFB9643708.1"/>
    <property type="molecule type" value="Genomic_DNA"/>
</dbReference>
<evidence type="ECO:0000313" key="7">
    <source>
        <dbReference type="Proteomes" id="UP001589667"/>
    </source>
</evidence>
<evidence type="ECO:0000256" key="5">
    <source>
        <dbReference type="SAM" id="Phobius"/>
    </source>
</evidence>
<feature type="transmembrane region" description="Helical" evidence="5">
    <location>
        <begin position="55"/>
        <end position="87"/>
    </location>
</feature>
<dbReference type="InterPro" id="IPR032808">
    <property type="entry name" value="DoxX"/>
</dbReference>
<feature type="transmembrane region" description="Helical" evidence="5">
    <location>
        <begin position="99"/>
        <end position="119"/>
    </location>
</feature>
<dbReference type="RefSeq" id="WP_157425468.1">
    <property type="nucleotide sequence ID" value="NZ_BAAANI010000003.1"/>
</dbReference>
<dbReference type="Pfam" id="PF13564">
    <property type="entry name" value="DoxX_2"/>
    <property type="match status" value="1"/>
</dbReference>
<comment type="caution">
    <text evidence="6">The sequence shown here is derived from an EMBL/GenBank/DDBJ whole genome shotgun (WGS) entry which is preliminary data.</text>
</comment>